<gene>
    <name evidence="10" type="ORF">PSTT_04612</name>
</gene>
<keyword evidence="4" id="KW-0418">Kinase</keyword>
<proteinExistence type="inferred from homology"/>
<evidence type="ECO:0000256" key="2">
    <source>
        <dbReference type="ARBA" id="ARBA00022723"/>
    </source>
</evidence>
<dbReference type="InterPro" id="IPR002139">
    <property type="entry name" value="Ribo/fructo_kinase"/>
</dbReference>
<sequence>APCSQTLAGQAGLAPNFCAPPAYTLGFSGFWTSKAERHEISQHLPVEFIGRQGTISKTSMDARRGCFIRSSVNVDQYFTVENIVRSGETISSWGFAERIGGKGANAAVAVSKAGGHAYFSGLIDNQSGWLKEILSGFGVDVDGLKIYDGSSKLPTGRAIIQVSHETGENAIILVPGTNHAPPQFWPELESILIPTKYSHVLLQNEIPMAQTVLTSKTAHSLGITTIFNPSPLPSLDEVKEVVDWSCIDWLVVNEEEARMLRDRATTRNRTNDQLEHDQITELDQELEVLQDLISLSLATFSIVITLGSRGSLLAFRRNSSLWTGFHTPASPGNRPVVNTTGAGDCFTGFLVAELIRLETDQIPRDHLLEKLKQSMQVANQAARLCVETHGTIDSYPSLEEVKTHLLSNKS</sequence>
<dbReference type="Proteomes" id="UP000239156">
    <property type="component" value="Unassembled WGS sequence"/>
</dbReference>
<dbReference type="InterPro" id="IPR011877">
    <property type="entry name" value="Ribokinase"/>
</dbReference>
<dbReference type="PRINTS" id="PR00990">
    <property type="entry name" value="RIBOKINASE"/>
</dbReference>
<dbReference type="HAMAP" id="MF_01987">
    <property type="entry name" value="Ribokinase"/>
    <property type="match status" value="1"/>
</dbReference>
<evidence type="ECO:0000256" key="7">
    <source>
        <dbReference type="ARBA" id="ARBA00022958"/>
    </source>
</evidence>
<dbReference type="VEuPathDB" id="FungiDB:PSTT_04612"/>
<evidence type="ECO:0000256" key="1">
    <source>
        <dbReference type="ARBA" id="ARBA00022679"/>
    </source>
</evidence>
<dbReference type="GO" id="GO:0046872">
    <property type="term" value="F:metal ion binding"/>
    <property type="evidence" value="ECO:0007669"/>
    <property type="project" value="UniProtKB-KW"/>
</dbReference>
<evidence type="ECO:0000313" key="10">
    <source>
        <dbReference type="EMBL" id="POW12270.1"/>
    </source>
</evidence>
<evidence type="ECO:0000256" key="5">
    <source>
        <dbReference type="ARBA" id="ARBA00022840"/>
    </source>
</evidence>
<evidence type="ECO:0000256" key="4">
    <source>
        <dbReference type="ARBA" id="ARBA00022777"/>
    </source>
</evidence>
<reference evidence="10" key="1">
    <citation type="submission" date="2017-12" db="EMBL/GenBank/DDBJ databases">
        <title>Gene loss provides genomic basis for host adaptation in cereal stripe rust fungi.</title>
        <authorList>
            <person name="Xia C."/>
        </authorList>
    </citation>
    <scope>NUCLEOTIDE SEQUENCE [LARGE SCALE GENOMIC DNA]</scope>
    <source>
        <strain evidence="10">93-210</strain>
    </source>
</reference>
<keyword evidence="8" id="KW-0119">Carbohydrate metabolism</keyword>
<dbReference type="GO" id="GO:0006014">
    <property type="term" value="P:D-ribose metabolic process"/>
    <property type="evidence" value="ECO:0007669"/>
    <property type="project" value="InterPro"/>
</dbReference>
<dbReference type="AlphaFoldDB" id="A0A2S4VSB7"/>
<keyword evidence="6" id="KW-0460">Magnesium</keyword>
<name>A0A2S4VSB7_9BASI</name>
<keyword evidence="11" id="KW-1185">Reference proteome</keyword>
<evidence type="ECO:0000259" key="9">
    <source>
        <dbReference type="Pfam" id="PF00294"/>
    </source>
</evidence>
<evidence type="ECO:0000256" key="8">
    <source>
        <dbReference type="ARBA" id="ARBA00023277"/>
    </source>
</evidence>
<protein>
    <recommendedName>
        <fullName evidence="9">Carbohydrate kinase PfkB domain-containing protein</fullName>
    </recommendedName>
</protein>
<feature type="non-terminal residue" evidence="10">
    <location>
        <position position="1"/>
    </location>
</feature>
<accession>A0A2S4VSB7</accession>
<keyword evidence="3" id="KW-0547">Nucleotide-binding</keyword>
<dbReference type="PANTHER" id="PTHR10584">
    <property type="entry name" value="SUGAR KINASE"/>
    <property type="match status" value="1"/>
</dbReference>
<dbReference type="GO" id="GO:0004747">
    <property type="term" value="F:ribokinase activity"/>
    <property type="evidence" value="ECO:0007669"/>
    <property type="project" value="InterPro"/>
</dbReference>
<keyword evidence="7" id="KW-0630">Potassium</keyword>
<feature type="domain" description="Carbohydrate kinase PfkB" evidence="9">
    <location>
        <begin position="71"/>
        <end position="396"/>
    </location>
</feature>
<evidence type="ECO:0000256" key="3">
    <source>
        <dbReference type="ARBA" id="ARBA00022741"/>
    </source>
</evidence>
<keyword evidence="5" id="KW-0067">ATP-binding</keyword>
<dbReference type="InterPro" id="IPR029056">
    <property type="entry name" value="Ribokinase-like"/>
</dbReference>
<dbReference type="PANTHER" id="PTHR10584:SF166">
    <property type="entry name" value="RIBOKINASE"/>
    <property type="match status" value="1"/>
</dbReference>
<dbReference type="InterPro" id="IPR011611">
    <property type="entry name" value="PfkB_dom"/>
</dbReference>
<dbReference type="Gene3D" id="3.40.1190.20">
    <property type="match status" value="1"/>
</dbReference>
<evidence type="ECO:0000256" key="6">
    <source>
        <dbReference type="ARBA" id="ARBA00022842"/>
    </source>
</evidence>
<dbReference type="GO" id="GO:0005524">
    <property type="term" value="F:ATP binding"/>
    <property type="evidence" value="ECO:0007669"/>
    <property type="project" value="UniProtKB-KW"/>
</dbReference>
<keyword evidence="2" id="KW-0479">Metal-binding</keyword>
<keyword evidence="1" id="KW-0808">Transferase</keyword>
<evidence type="ECO:0000313" key="11">
    <source>
        <dbReference type="Proteomes" id="UP000239156"/>
    </source>
</evidence>
<dbReference type="SUPFAM" id="SSF53613">
    <property type="entry name" value="Ribokinase-like"/>
    <property type="match status" value="1"/>
</dbReference>
<comment type="caution">
    <text evidence="10">The sequence shown here is derived from an EMBL/GenBank/DDBJ whole genome shotgun (WGS) entry which is preliminary data.</text>
</comment>
<dbReference type="CDD" id="cd01174">
    <property type="entry name" value="ribokinase"/>
    <property type="match status" value="1"/>
</dbReference>
<dbReference type="VEuPathDB" id="FungiDB:PSHT_06756"/>
<dbReference type="Pfam" id="PF00294">
    <property type="entry name" value="PfkB"/>
    <property type="match status" value="1"/>
</dbReference>
<feature type="non-terminal residue" evidence="10">
    <location>
        <position position="410"/>
    </location>
</feature>
<dbReference type="EMBL" id="PKSL01000032">
    <property type="protein sequence ID" value="POW12270.1"/>
    <property type="molecule type" value="Genomic_DNA"/>
</dbReference>
<organism evidence="10 11">
    <name type="scientific">Puccinia striiformis</name>
    <dbReference type="NCBI Taxonomy" id="27350"/>
    <lineage>
        <taxon>Eukaryota</taxon>
        <taxon>Fungi</taxon>
        <taxon>Dikarya</taxon>
        <taxon>Basidiomycota</taxon>
        <taxon>Pucciniomycotina</taxon>
        <taxon>Pucciniomycetes</taxon>
        <taxon>Pucciniales</taxon>
        <taxon>Pucciniaceae</taxon>
        <taxon>Puccinia</taxon>
    </lineage>
</organism>